<accession>A0AAW0E255</accession>
<comment type="caution">
    <text evidence="2">The sequence shown here is derived from an EMBL/GenBank/DDBJ whole genome shotgun (WGS) entry which is preliminary data.</text>
</comment>
<dbReference type="EMBL" id="JAWWNJ010000004">
    <property type="protein sequence ID" value="KAK7057842.1"/>
    <property type="molecule type" value="Genomic_DNA"/>
</dbReference>
<feature type="compositionally biased region" description="Acidic residues" evidence="1">
    <location>
        <begin position="42"/>
        <end position="57"/>
    </location>
</feature>
<feature type="compositionally biased region" description="Basic and acidic residues" evidence="1">
    <location>
        <begin position="60"/>
        <end position="80"/>
    </location>
</feature>
<proteinExistence type="predicted"/>
<evidence type="ECO:0000313" key="3">
    <source>
        <dbReference type="Proteomes" id="UP001362999"/>
    </source>
</evidence>
<dbReference type="PANTHER" id="PTHR34776">
    <property type="entry name" value="F17F16.3 PROTEIN"/>
    <property type="match status" value="1"/>
</dbReference>
<reference evidence="2 3" key="1">
    <citation type="journal article" date="2024" name="J Genomics">
        <title>Draft genome sequencing and assembly of Favolaschia claudopus CIRM-BRFM 2984 isolated from oak limbs.</title>
        <authorList>
            <person name="Navarro D."/>
            <person name="Drula E."/>
            <person name="Chaduli D."/>
            <person name="Cazenave R."/>
            <person name="Ahrendt S."/>
            <person name="Wang J."/>
            <person name="Lipzen A."/>
            <person name="Daum C."/>
            <person name="Barry K."/>
            <person name="Grigoriev I.V."/>
            <person name="Favel A."/>
            <person name="Rosso M.N."/>
            <person name="Martin F."/>
        </authorList>
    </citation>
    <scope>NUCLEOTIDE SEQUENCE [LARGE SCALE GENOMIC DNA]</scope>
    <source>
        <strain evidence="2 3">CIRM-BRFM 2984</strain>
    </source>
</reference>
<feature type="compositionally biased region" description="Polar residues" evidence="1">
    <location>
        <begin position="27"/>
        <end position="41"/>
    </location>
</feature>
<evidence type="ECO:0000256" key="1">
    <source>
        <dbReference type="SAM" id="MobiDB-lite"/>
    </source>
</evidence>
<dbReference type="PANTHER" id="PTHR34776:SF1">
    <property type="entry name" value="F17F16.3 PROTEIN"/>
    <property type="match status" value="1"/>
</dbReference>
<dbReference type="AlphaFoldDB" id="A0AAW0E255"/>
<sequence>MVTTRKQAKAMEAADSPDNLSKIPAPENSNLKPTPTGSSATPEEEPEVDKQDDDDGAEPPAKRVKLETPEEEIARKDAESPRLPGTMERGHVYFFYRPRVQTDEPSSLDDVKNLHMLLVPRPPKFSVADHTTHKDHQQMTVLTEGADAVPAAEPLDTSEKHYRLITIGKKTLPDPDARRGGRKESFWATVTAVGDDLDKLESGLGEKTYNTKTRGERHDPPGRLAARGCYAIVNNDAQKPSQETTYLGYSLSHPSPSDFGPVQEALGIHRASAFVLQVKNPEAPGGMTKNDIKYPPAVMEGVFGKGTRGREATGLRFAPCSKPQMLDYTGVELLLVAVRGGEQGLEESLGEGRGEALTDAGEQEEVLSVNEIFRELWGNSDDEGQIPEALNGEWI</sequence>
<feature type="region of interest" description="Disordered" evidence="1">
    <location>
        <begin position="1"/>
        <end position="85"/>
    </location>
</feature>
<keyword evidence="3" id="KW-1185">Reference proteome</keyword>
<evidence type="ECO:0000313" key="2">
    <source>
        <dbReference type="EMBL" id="KAK7057842.1"/>
    </source>
</evidence>
<organism evidence="2 3">
    <name type="scientific">Favolaschia claudopus</name>
    <dbReference type="NCBI Taxonomy" id="2862362"/>
    <lineage>
        <taxon>Eukaryota</taxon>
        <taxon>Fungi</taxon>
        <taxon>Dikarya</taxon>
        <taxon>Basidiomycota</taxon>
        <taxon>Agaricomycotina</taxon>
        <taxon>Agaricomycetes</taxon>
        <taxon>Agaricomycetidae</taxon>
        <taxon>Agaricales</taxon>
        <taxon>Marasmiineae</taxon>
        <taxon>Mycenaceae</taxon>
        <taxon>Favolaschia</taxon>
    </lineage>
</organism>
<protein>
    <submittedName>
        <fullName evidence="2">Uncharacterized protein</fullName>
    </submittedName>
</protein>
<name>A0AAW0E255_9AGAR</name>
<dbReference type="Proteomes" id="UP001362999">
    <property type="component" value="Unassembled WGS sequence"/>
</dbReference>
<gene>
    <name evidence="2" type="ORF">R3P38DRAFT_3546747</name>
</gene>